<reference evidence="2" key="1">
    <citation type="journal article" date="2002" name="Science">
        <title>The genome sequence of the malaria mosquito Anopheles gambiae.</title>
        <authorList>
            <person name="Holt R.A."/>
            <person name="Subramanian G.M."/>
            <person name="Halpern A."/>
            <person name="Sutton G.G."/>
            <person name="Charlab R."/>
            <person name="Nusskern D.R."/>
            <person name="Wincker P."/>
            <person name="Clark A.G."/>
            <person name="Ribeiro J.M."/>
            <person name="Wides R."/>
            <person name="Salzberg S.L."/>
            <person name="Loftus B."/>
            <person name="Yandell M."/>
            <person name="Majoros W.H."/>
            <person name="Rusch D.B."/>
            <person name="Lai Z."/>
            <person name="Kraft C.L."/>
            <person name="Abril J.F."/>
            <person name="Anthouard V."/>
            <person name="Arensburger P."/>
            <person name="Atkinson P.W."/>
            <person name="Baden H."/>
            <person name="de Berardinis V."/>
            <person name="Baldwin D."/>
            <person name="Benes V."/>
            <person name="Biedler J."/>
            <person name="Blass C."/>
            <person name="Bolanos R."/>
            <person name="Boscus D."/>
            <person name="Barnstead M."/>
            <person name="Cai S."/>
            <person name="Center A."/>
            <person name="Chaturverdi K."/>
            <person name="Christophides G.K."/>
            <person name="Chrystal M.A."/>
            <person name="Clamp M."/>
            <person name="Cravchik A."/>
            <person name="Curwen V."/>
            <person name="Dana A."/>
            <person name="Delcher A."/>
            <person name="Dew I."/>
            <person name="Evans C.A."/>
            <person name="Flanigan M."/>
            <person name="Grundschober-Freimoser A."/>
            <person name="Friedli L."/>
            <person name="Gu Z."/>
            <person name="Guan P."/>
            <person name="Guigo R."/>
            <person name="Hillenmeyer M.E."/>
            <person name="Hladun S.L."/>
            <person name="Hogan J.R."/>
            <person name="Hong Y.S."/>
            <person name="Hoover J."/>
            <person name="Jaillon O."/>
            <person name="Ke Z."/>
            <person name="Kodira C."/>
            <person name="Kokoza E."/>
            <person name="Koutsos A."/>
            <person name="Letunic I."/>
            <person name="Levitsky A."/>
            <person name="Liang Y."/>
            <person name="Lin J.J."/>
            <person name="Lobo N.F."/>
            <person name="Lopez J.R."/>
            <person name="Malek J.A."/>
            <person name="McIntosh T.C."/>
            <person name="Meister S."/>
            <person name="Miller J."/>
            <person name="Mobarry C."/>
            <person name="Mongin E."/>
            <person name="Murphy S.D."/>
            <person name="O'Brochta D.A."/>
            <person name="Pfannkoch C."/>
            <person name="Qi R."/>
            <person name="Regier M.A."/>
            <person name="Remington K."/>
            <person name="Shao H."/>
            <person name="Sharakhova M.V."/>
            <person name="Sitter C.D."/>
            <person name="Shetty J."/>
            <person name="Smith T.J."/>
            <person name="Strong R."/>
            <person name="Sun J."/>
            <person name="Thomasova D."/>
            <person name="Ton L.Q."/>
            <person name="Topalis P."/>
            <person name="Tu Z."/>
            <person name="Unger M.F."/>
            <person name="Walenz B."/>
            <person name="Wang A."/>
            <person name="Wang J."/>
            <person name="Wang M."/>
            <person name="Wang X."/>
            <person name="Woodford K.J."/>
            <person name="Wortman J.R."/>
            <person name="Wu M."/>
            <person name="Yao A."/>
            <person name="Zdobnov E.M."/>
            <person name="Zhang H."/>
            <person name="Zhao Q."/>
            <person name="Zhao S."/>
            <person name="Zhu S.C."/>
            <person name="Zhimulev I."/>
            <person name="Coluzzi M."/>
            <person name="della Torre A."/>
            <person name="Roth C.W."/>
            <person name="Louis C."/>
            <person name="Kalush F."/>
            <person name="Mural R.J."/>
            <person name="Myers E.W."/>
            <person name="Adams M.D."/>
            <person name="Smith H.O."/>
            <person name="Broder S."/>
            <person name="Gardner M.J."/>
            <person name="Fraser C.M."/>
            <person name="Birney E."/>
            <person name="Bork P."/>
            <person name="Brey P.T."/>
            <person name="Venter J.C."/>
            <person name="Weissenbach J."/>
            <person name="Kafatos F.C."/>
            <person name="Collins F.H."/>
            <person name="Hoffman S.L."/>
        </authorList>
    </citation>
    <scope>NUCLEOTIDE SEQUENCE [LARGE SCALE GENOMIC DNA]</scope>
    <source>
        <strain evidence="2">PEST</strain>
    </source>
</reference>
<name>A0NBU6_ANOGA</name>
<feature type="region of interest" description="Disordered" evidence="1">
    <location>
        <begin position="26"/>
        <end position="48"/>
    </location>
</feature>
<proteinExistence type="predicted"/>
<sequence>KCGTDYAVPTVCVSCRGFRLQKFKPTKTKSIPQENKSKPSKQSTVGKTVTVRLPRSPQSEKVFDTYAPKRRIVCYVS</sequence>
<accession>A0NBU6</accession>
<protein>
    <submittedName>
        <fullName evidence="2">AGAP011153-PA</fullName>
    </submittedName>
</protein>
<reference evidence="2" key="5">
    <citation type="submission" date="2011-05" db="EMBL/GenBank/DDBJ databases">
        <authorList>
            <consortium name="VectorBase"/>
        </authorList>
    </citation>
    <scope>NUCLEOTIDE SEQUENCE</scope>
    <source>
        <strain evidence="2">PEST</strain>
    </source>
</reference>
<reference evidence="2" key="2">
    <citation type="submission" date="2002-03" db="EMBL/GenBank/DDBJ databases">
        <authorList>
            <consortium name="The Anopheles Genome Sequencing Consortium"/>
        </authorList>
    </citation>
    <scope>NUCLEOTIDE SEQUENCE</scope>
    <source>
        <strain evidence="2">PEST</strain>
    </source>
</reference>
<dbReference type="AlphaFoldDB" id="A0NBU6"/>
<evidence type="ECO:0000313" key="2">
    <source>
        <dbReference type="EMBL" id="EAU77537.1"/>
    </source>
</evidence>
<dbReference type="PaxDb" id="7165-AGAP011153-PA"/>
<dbReference type="HOGENOM" id="CLU_2644950_0_0_1"/>
<gene>
    <name evidence="2" type="ORF">AgaP_AGAP011153</name>
</gene>
<feature type="non-terminal residue" evidence="2">
    <location>
        <position position="1"/>
    </location>
</feature>
<comment type="caution">
    <text evidence="2">The sequence shown here is derived from an EMBL/GenBank/DDBJ whole genome shotgun (WGS) entry which is preliminary data.</text>
</comment>
<feature type="compositionally biased region" description="Polar residues" evidence="1">
    <location>
        <begin position="28"/>
        <end position="47"/>
    </location>
</feature>
<organism evidence="2">
    <name type="scientific">Anopheles gambiae</name>
    <name type="common">African malaria mosquito</name>
    <dbReference type="NCBI Taxonomy" id="7165"/>
    <lineage>
        <taxon>Eukaryota</taxon>
        <taxon>Metazoa</taxon>
        <taxon>Ecdysozoa</taxon>
        <taxon>Arthropoda</taxon>
        <taxon>Hexapoda</taxon>
        <taxon>Insecta</taxon>
        <taxon>Pterygota</taxon>
        <taxon>Neoptera</taxon>
        <taxon>Endopterygota</taxon>
        <taxon>Diptera</taxon>
        <taxon>Nematocera</taxon>
        <taxon>Culicoidea</taxon>
        <taxon>Culicidae</taxon>
        <taxon>Anophelinae</taxon>
        <taxon>Anopheles</taxon>
    </lineage>
</organism>
<reference evidence="2" key="4">
    <citation type="journal article" date="2007" name="Genome Biol.">
        <title>Update of the Anopheles gambiae PEST genome assembly.</title>
        <authorList>
            <person name="Sharakhova M.V."/>
            <person name="Hammond M.P."/>
            <person name="Lobo N.F."/>
            <person name="Krzywinski J."/>
            <person name="Unger M.F."/>
            <person name="Hillenmeyer M.E."/>
            <person name="Bruggner R.V."/>
            <person name="Birney E."/>
            <person name="Collins F.H."/>
        </authorList>
    </citation>
    <scope>NUCLEOTIDE SEQUENCE</scope>
    <source>
        <strain evidence="2">PEST</strain>
    </source>
</reference>
<reference evidence="2" key="3">
    <citation type="journal article" date="2004" name="Trends Parasitol.">
        <title>The Anopheles gambiae genome: an update.</title>
        <authorList>
            <person name="Mongin E."/>
            <person name="Louis C."/>
            <person name="Holt R.A."/>
            <person name="Birney E."/>
            <person name="Collins F.H."/>
        </authorList>
    </citation>
    <scope>NUCLEOTIDE SEQUENCE</scope>
    <source>
        <strain evidence="2">PEST</strain>
    </source>
</reference>
<evidence type="ECO:0000256" key="1">
    <source>
        <dbReference type="SAM" id="MobiDB-lite"/>
    </source>
</evidence>
<dbReference type="EMBL" id="AAAB01008816">
    <property type="protein sequence ID" value="EAU77537.1"/>
    <property type="molecule type" value="Genomic_DNA"/>
</dbReference>